<sequence length="352" mass="37819">MLKFMLFIALLVSCSAQSAFAAVGFREMTLPDKQGRPMHVGIWYPTDTDRQPVMLGDTPAFRGQPVVKDAEAVTGPHPLVLLSHGYGGSWRNLAWLASELVRKGYVVAVPDHPGTTTFDMRPPQAVLLWKRPRDLSRVIDALLSRRELTGGIASDRIAAIGHSLGGWTVIELAGGRFDAKDVMKNCVTQFGSLYCKIFKALGIGRDAASTLAMGADLSDRRIRAVVTLDLGPGRGFTPQSLASVRVPALVFGAAEDVDKETAAKLDIAATNRDSAYLAQYLPSATTSYALVPGSLHFSFMQPCKPGAAALIEEEASGESIVCKDGQGVDRNAIHQQVAAMIVAFLQRALPTR</sequence>
<comment type="similarity">
    <text evidence="2">Belongs to the AB hydrolase superfamily. FUS2 hydrolase family.</text>
</comment>
<dbReference type="HOGENOM" id="CLU_045366_1_0_5"/>
<evidence type="ECO:0000256" key="1">
    <source>
        <dbReference type="ARBA" id="ARBA00022801"/>
    </source>
</evidence>
<dbReference type="SUPFAM" id="SSF53474">
    <property type="entry name" value="alpha/beta-Hydrolases"/>
    <property type="match status" value="1"/>
</dbReference>
<feature type="signal peptide" evidence="3">
    <location>
        <begin position="1"/>
        <end position="21"/>
    </location>
</feature>
<evidence type="ECO:0000313" key="6">
    <source>
        <dbReference type="Proteomes" id="UP000031368"/>
    </source>
</evidence>
<protein>
    <submittedName>
        <fullName evidence="5">Dienelactone hydrolase domain-containing protein</fullName>
    </submittedName>
</protein>
<keyword evidence="1 5" id="KW-0378">Hydrolase</keyword>
<dbReference type="KEGG" id="rga:RGR602_CH02722"/>
<dbReference type="Pfam" id="PF12697">
    <property type="entry name" value="Abhydrolase_6"/>
    <property type="match status" value="1"/>
</dbReference>
<organism evidence="5 6">
    <name type="scientific">Rhizobium gallicum bv. gallicum R602sp</name>
    <dbReference type="NCBI Taxonomy" id="1041138"/>
    <lineage>
        <taxon>Bacteria</taxon>
        <taxon>Pseudomonadati</taxon>
        <taxon>Pseudomonadota</taxon>
        <taxon>Alphaproteobacteria</taxon>
        <taxon>Hyphomicrobiales</taxon>
        <taxon>Rhizobiaceae</taxon>
        <taxon>Rhizobium/Agrobacterium group</taxon>
        <taxon>Rhizobium</taxon>
    </lineage>
</organism>
<dbReference type="GO" id="GO:0052689">
    <property type="term" value="F:carboxylic ester hydrolase activity"/>
    <property type="evidence" value="ECO:0007669"/>
    <property type="project" value="UniProtKB-ARBA"/>
</dbReference>
<evidence type="ECO:0000256" key="2">
    <source>
        <dbReference type="ARBA" id="ARBA00038115"/>
    </source>
</evidence>
<keyword evidence="3" id="KW-0732">Signal</keyword>
<dbReference type="Proteomes" id="UP000031368">
    <property type="component" value="Chromosome"/>
</dbReference>
<dbReference type="Gene3D" id="3.40.50.1820">
    <property type="entry name" value="alpha/beta hydrolase"/>
    <property type="match status" value="1"/>
</dbReference>
<dbReference type="InterPro" id="IPR016986">
    <property type="entry name" value="UCP031982_abhydr"/>
</dbReference>
<gene>
    <name evidence="5" type="ORF">RGR602_CH02722</name>
</gene>
<dbReference type="InterPro" id="IPR029058">
    <property type="entry name" value="AB_hydrolase_fold"/>
</dbReference>
<dbReference type="PIRSF" id="PIRSF031982">
    <property type="entry name" value="UCP031982_abhydr"/>
    <property type="match status" value="1"/>
</dbReference>
<dbReference type="EMBL" id="CP006877">
    <property type="protein sequence ID" value="AJD42042.1"/>
    <property type="molecule type" value="Genomic_DNA"/>
</dbReference>
<reference evidence="5 6" key="1">
    <citation type="submission" date="2013-11" db="EMBL/GenBank/DDBJ databases">
        <title>Complete genome sequence of Rhizobium gallicum bv. gallicum R602.</title>
        <authorList>
            <person name="Bustos P."/>
            <person name="Santamaria R.I."/>
            <person name="Lozano L."/>
            <person name="Acosta J.L."/>
            <person name="Ormeno-Orrillo E."/>
            <person name="Rogel M.A."/>
            <person name="Romero D."/>
            <person name="Cevallos M.A."/>
            <person name="Martinez-Romero E."/>
            <person name="Gonzalez V."/>
        </authorList>
    </citation>
    <scope>NUCLEOTIDE SEQUENCE [LARGE SCALE GENOMIC DNA]</scope>
    <source>
        <strain evidence="5 6">R602</strain>
    </source>
</reference>
<evidence type="ECO:0000259" key="4">
    <source>
        <dbReference type="Pfam" id="PF12697"/>
    </source>
</evidence>
<name>A0A0B4X6D2_9HYPH</name>
<dbReference type="PANTHER" id="PTHR22946">
    <property type="entry name" value="DIENELACTONE HYDROLASE DOMAIN-CONTAINING PROTEIN-RELATED"/>
    <property type="match status" value="1"/>
</dbReference>
<feature type="domain" description="AB hydrolase-1" evidence="4">
    <location>
        <begin position="80"/>
        <end position="236"/>
    </location>
</feature>
<dbReference type="InterPro" id="IPR000073">
    <property type="entry name" value="AB_hydrolase_1"/>
</dbReference>
<dbReference type="InterPro" id="IPR050261">
    <property type="entry name" value="FrsA_esterase"/>
</dbReference>
<evidence type="ECO:0000256" key="3">
    <source>
        <dbReference type="SAM" id="SignalP"/>
    </source>
</evidence>
<proteinExistence type="inferred from homology"/>
<keyword evidence="6" id="KW-1185">Reference proteome</keyword>
<dbReference type="PANTHER" id="PTHR22946:SF9">
    <property type="entry name" value="POLYKETIDE TRANSFERASE AF380"/>
    <property type="match status" value="1"/>
</dbReference>
<dbReference type="RefSeq" id="WP_039845523.1">
    <property type="nucleotide sequence ID" value="NZ_CP006877.1"/>
</dbReference>
<dbReference type="AlphaFoldDB" id="A0A0B4X6D2"/>
<evidence type="ECO:0000313" key="5">
    <source>
        <dbReference type="EMBL" id="AJD42042.1"/>
    </source>
</evidence>
<accession>A0A0B4X6D2</accession>
<feature type="chain" id="PRO_5002098539" evidence="3">
    <location>
        <begin position="22"/>
        <end position="352"/>
    </location>
</feature>